<name>A0ABM0GQP2_SACKO</name>
<organism evidence="2 3">
    <name type="scientific">Saccoglossus kowalevskii</name>
    <name type="common">Acorn worm</name>
    <dbReference type="NCBI Taxonomy" id="10224"/>
    <lineage>
        <taxon>Eukaryota</taxon>
        <taxon>Metazoa</taxon>
        <taxon>Hemichordata</taxon>
        <taxon>Enteropneusta</taxon>
        <taxon>Harrimaniidae</taxon>
        <taxon>Saccoglossus</taxon>
    </lineage>
</organism>
<keyword evidence="2" id="KW-1185">Reference proteome</keyword>
<gene>
    <name evidence="3" type="primary">LOC100378166</name>
</gene>
<sequence length="255" mass="29472">MYHTYSTSPTCGKGFFHLFKKSSKKKGNLIYGEIEDSSPKNSPDTKTHHGPQLITKKGGRDEHCTSSSPSTSPKVGSYLSDEERELAMEDITNYDIPTIISEPIPANVISILKKLHHDDSCQAKDDENELVDIEEHMIPDLMATDFGDLEINQACLSDGKHEHNEADNQRKNKLGQRHVCWDPDVKDTPERSCSYRKYIEGWHREFQRQQRERKHRYEQMQREAWKEPQANPYHQKVRCSFGPLIGFGFPCDMMM</sequence>
<dbReference type="Proteomes" id="UP000694865">
    <property type="component" value="Unplaced"/>
</dbReference>
<accession>A0ABM0GQP2</accession>
<dbReference type="RefSeq" id="XP_002735186.1">
    <property type="nucleotide sequence ID" value="XM_002735140.2"/>
</dbReference>
<dbReference type="GeneID" id="100378166"/>
<evidence type="ECO:0000313" key="2">
    <source>
        <dbReference type="Proteomes" id="UP000694865"/>
    </source>
</evidence>
<feature type="region of interest" description="Disordered" evidence="1">
    <location>
        <begin position="30"/>
        <end position="78"/>
    </location>
</feature>
<protein>
    <submittedName>
        <fullName evidence="3">Uncharacterized protein LOC100378166</fullName>
    </submittedName>
</protein>
<proteinExistence type="predicted"/>
<evidence type="ECO:0000313" key="3">
    <source>
        <dbReference type="RefSeq" id="XP_002735186.1"/>
    </source>
</evidence>
<evidence type="ECO:0000256" key="1">
    <source>
        <dbReference type="SAM" id="MobiDB-lite"/>
    </source>
</evidence>
<reference evidence="3" key="1">
    <citation type="submission" date="2025-08" db="UniProtKB">
        <authorList>
            <consortium name="RefSeq"/>
        </authorList>
    </citation>
    <scope>IDENTIFICATION</scope>
    <source>
        <tissue evidence="3">Testes</tissue>
    </source>
</reference>